<dbReference type="EMBL" id="AACVZZ010000027">
    <property type="protein sequence ID" value="EAM7755932.1"/>
    <property type="molecule type" value="Genomic_DNA"/>
</dbReference>
<comment type="caution">
    <text evidence="2">The sequence shown here is derived from an EMBL/GenBank/DDBJ whole genome shotgun (WGS) entry which is preliminary data.</text>
</comment>
<sequence length="133" mass="14822">MSKANNPGFVLSPYSQKKILKALGTHQQKTDSSAKRHGKPTRFNIATSDYDNLVSGEHGPLILKVRRGKIVTEKHYCAECHSYISPIRAYADSNYGKVHLCTPCHLAAFNRSFGHADAMPLKLDHAHAHKGKW</sequence>
<evidence type="ECO:0000256" key="1">
    <source>
        <dbReference type="SAM" id="MobiDB-lite"/>
    </source>
</evidence>
<accession>A0A5T2VRT3</accession>
<feature type="region of interest" description="Disordered" evidence="1">
    <location>
        <begin position="23"/>
        <end position="43"/>
    </location>
</feature>
<protein>
    <submittedName>
        <fullName evidence="2">Uncharacterized protein</fullName>
    </submittedName>
</protein>
<dbReference type="EMBL" id="AAGPWL010000005">
    <property type="protein sequence ID" value="EBQ7075216.1"/>
    <property type="molecule type" value="Genomic_DNA"/>
</dbReference>
<dbReference type="RefSeq" id="WP_124304412.1">
    <property type="nucleotide sequence ID" value="NZ_BCNZ01000150.1"/>
</dbReference>
<dbReference type="AlphaFoldDB" id="A0A5T2VRT3"/>
<proteinExistence type="predicted"/>
<reference evidence="3" key="1">
    <citation type="submission" date="2018-07" db="EMBL/GenBank/DDBJ databases">
        <authorList>
            <consortium name="GenomeTrakr network: Whole genome sequencing for foodborne pathogen traceback"/>
        </authorList>
    </citation>
    <scope>NUCLEOTIDE SEQUENCE</scope>
    <source>
        <strain evidence="3">IFSH00040</strain>
    </source>
</reference>
<evidence type="ECO:0000313" key="2">
    <source>
        <dbReference type="EMBL" id="EAM7755932.1"/>
    </source>
</evidence>
<name>A0A5T2VRT3_SALER</name>
<evidence type="ECO:0000313" key="3">
    <source>
        <dbReference type="EMBL" id="EBQ7075216.1"/>
    </source>
</evidence>
<organism evidence="2">
    <name type="scientific">Salmonella enterica</name>
    <name type="common">Salmonella choleraesuis</name>
    <dbReference type="NCBI Taxonomy" id="28901"/>
    <lineage>
        <taxon>Bacteria</taxon>
        <taxon>Pseudomonadati</taxon>
        <taxon>Pseudomonadota</taxon>
        <taxon>Gammaproteobacteria</taxon>
        <taxon>Enterobacterales</taxon>
        <taxon>Enterobacteriaceae</taxon>
        <taxon>Salmonella</taxon>
    </lineage>
</organism>
<gene>
    <name evidence="3" type="ORF">A9X21_07300</name>
    <name evidence="2" type="ORF">E8M17_14125</name>
</gene>
<reference evidence="2" key="2">
    <citation type="submission" date="2019-04" db="EMBL/GenBank/DDBJ databases">
        <authorList>
            <consortium name="PulseNet: The National Subtyping Network for Foodborne Disease Surveillance"/>
            <person name="Tarr C.L."/>
            <person name="Trees E."/>
            <person name="Katz L.S."/>
            <person name="Carleton-Romer H.A."/>
            <person name="Stroika S."/>
            <person name="Kucerova Z."/>
            <person name="Roache K.F."/>
            <person name="Sabol A.L."/>
            <person name="Besser J."/>
            <person name="Gerner-Smidt P."/>
        </authorList>
    </citation>
    <scope>NUCLEOTIDE SEQUENCE</scope>
    <source>
        <strain evidence="2">PNUSAS072698</strain>
    </source>
</reference>